<name>A0A2A2JWL9_9BILA</name>
<sequence length="186" mass="20454">MNDLSRLEAQVRDCFGRVVYTHKTHEKMADACSARLNGWKMAQLIASAATATVAVAAGFCDPEWIKIATGVCSVITLLITSYMKGFDPGGVAQKHRDAAASIWTIRESYLSLLTDINAGQITYDQAAIRREALQAQLAAVYKSAPQTNGKAYKKAQDALKLNEEYTLSNDEVDCFLPEAFRKEGKR</sequence>
<dbReference type="Pfam" id="PF18186">
    <property type="entry name" value="SLATT_4"/>
    <property type="match status" value="1"/>
</dbReference>
<keyword evidence="3" id="KW-1185">Reference proteome</keyword>
<evidence type="ECO:0000259" key="1">
    <source>
        <dbReference type="Pfam" id="PF18186"/>
    </source>
</evidence>
<organism evidence="2 3">
    <name type="scientific">Diploscapter pachys</name>
    <dbReference type="NCBI Taxonomy" id="2018661"/>
    <lineage>
        <taxon>Eukaryota</taxon>
        <taxon>Metazoa</taxon>
        <taxon>Ecdysozoa</taxon>
        <taxon>Nematoda</taxon>
        <taxon>Chromadorea</taxon>
        <taxon>Rhabditida</taxon>
        <taxon>Rhabditina</taxon>
        <taxon>Rhabditomorpha</taxon>
        <taxon>Rhabditoidea</taxon>
        <taxon>Rhabditidae</taxon>
        <taxon>Diploscapter</taxon>
    </lineage>
</organism>
<dbReference type="EMBL" id="LIAE01010179">
    <property type="protein sequence ID" value="PAV65959.1"/>
    <property type="molecule type" value="Genomic_DNA"/>
</dbReference>
<dbReference type="NCBIfam" id="NF033632">
    <property type="entry name" value="SLATT_4"/>
    <property type="match status" value="1"/>
</dbReference>
<reference evidence="2 3" key="1">
    <citation type="journal article" date="2017" name="Curr. Biol.">
        <title>Genome architecture and evolution of a unichromosomal asexual nematode.</title>
        <authorList>
            <person name="Fradin H."/>
            <person name="Zegar C."/>
            <person name="Gutwein M."/>
            <person name="Lucas J."/>
            <person name="Kovtun M."/>
            <person name="Corcoran D."/>
            <person name="Baugh L.R."/>
            <person name="Kiontke K."/>
            <person name="Gunsalus K."/>
            <person name="Fitch D.H."/>
            <person name="Piano F."/>
        </authorList>
    </citation>
    <scope>NUCLEOTIDE SEQUENCE [LARGE SCALE GENOMIC DNA]</scope>
    <source>
        <strain evidence="2">PF1309</strain>
    </source>
</reference>
<protein>
    <recommendedName>
        <fullName evidence="1">SMODS and SLOG-associating 2TM effector domain-containing protein</fullName>
    </recommendedName>
</protein>
<accession>A0A2A2JWL9</accession>
<dbReference type="Proteomes" id="UP000218231">
    <property type="component" value="Unassembled WGS sequence"/>
</dbReference>
<proteinExistence type="predicted"/>
<dbReference type="AlphaFoldDB" id="A0A2A2JWL9"/>
<gene>
    <name evidence="2" type="ORF">WR25_00430</name>
</gene>
<evidence type="ECO:0000313" key="3">
    <source>
        <dbReference type="Proteomes" id="UP000218231"/>
    </source>
</evidence>
<feature type="domain" description="SMODS and SLOG-associating 2TM effector" evidence="1">
    <location>
        <begin position="7"/>
        <end position="171"/>
    </location>
</feature>
<dbReference type="InterPro" id="IPR040811">
    <property type="entry name" value="SLATT_4"/>
</dbReference>
<comment type="caution">
    <text evidence="2">The sequence shown here is derived from an EMBL/GenBank/DDBJ whole genome shotgun (WGS) entry which is preliminary data.</text>
</comment>
<evidence type="ECO:0000313" key="2">
    <source>
        <dbReference type="EMBL" id="PAV65959.1"/>
    </source>
</evidence>